<reference evidence="5 6" key="1">
    <citation type="journal article" date="2018" name="MBio">
        <title>Comparative Genomics Reveals the Core Gene Toolbox for the Fungus-Insect Symbiosis.</title>
        <authorList>
            <person name="Wang Y."/>
            <person name="Stata M."/>
            <person name="Wang W."/>
            <person name="Stajich J.E."/>
            <person name="White M.M."/>
            <person name="Moncalvo J.M."/>
        </authorList>
    </citation>
    <scope>NUCLEOTIDE SEQUENCE [LARGE SCALE GENOMIC DNA]</scope>
    <source>
        <strain evidence="5 6">SWE-8-4</strain>
    </source>
</reference>
<dbReference type="InterPro" id="IPR050327">
    <property type="entry name" value="Proton-linked_MCT"/>
</dbReference>
<dbReference type="AlphaFoldDB" id="A0A2T9YKN0"/>
<comment type="caution">
    <text evidence="5">The sequence shown here is derived from an EMBL/GenBank/DDBJ whole genome shotgun (WGS) entry which is preliminary data.</text>
</comment>
<dbReference type="SUPFAM" id="SSF103473">
    <property type="entry name" value="MFS general substrate transporter"/>
    <property type="match status" value="1"/>
</dbReference>
<dbReference type="Gene3D" id="1.20.1250.20">
    <property type="entry name" value="MFS general substrate transporter like domains"/>
    <property type="match status" value="1"/>
</dbReference>
<comment type="similarity">
    <text evidence="2">Belongs to the major facilitator superfamily. Monocarboxylate porter (TC 2.A.1.13) family.</text>
</comment>
<keyword evidence="3" id="KW-0812">Transmembrane</keyword>
<dbReference type="Pfam" id="PF07690">
    <property type="entry name" value="MFS_1"/>
    <property type="match status" value="1"/>
</dbReference>
<dbReference type="GO" id="GO:0016020">
    <property type="term" value="C:membrane"/>
    <property type="evidence" value="ECO:0007669"/>
    <property type="project" value="UniProtKB-SubCell"/>
</dbReference>
<dbReference type="Proteomes" id="UP000245383">
    <property type="component" value="Unassembled WGS sequence"/>
</dbReference>
<evidence type="ECO:0000256" key="3">
    <source>
        <dbReference type="SAM" id="Phobius"/>
    </source>
</evidence>
<dbReference type="InterPro" id="IPR020846">
    <property type="entry name" value="MFS_dom"/>
</dbReference>
<keyword evidence="3" id="KW-0472">Membrane</keyword>
<proteinExistence type="inferred from homology"/>
<feature type="transmembrane region" description="Helical" evidence="3">
    <location>
        <begin position="160"/>
        <end position="179"/>
    </location>
</feature>
<evidence type="ECO:0000256" key="2">
    <source>
        <dbReference type="ARBA" id="ARBA00006727"/>
    </source>
</evidence>
<feature type="transmembrane region" description="Helical" evidence="3">
    <location>
        <begin position="354"/>
        <end position="374"/>
    </location>
</feature>
<feature type="transmembrane region" description="Helical" evidence="3">
    <location>
        <begin position="65"/>
        <end position="92"/>
    </location>
</feature>
<accession>A0A2T9YKN0</accession>
<dbReference type="InterPro" id="IPR036259">
    <property type="entry name" value="MFS_trans_sf"/>
</dbReference>
<sequence length="459" mass="51023">MTDQIKKIQSDEATAFNSYQNTITNNTSSVDIAVIDSVHKDNIEKIDIQQLDESNYPPPDQGYSWVILVAGLLNFVISFGSFNAFGVFQTYYLLTVFKDVPADIVSWISTVTIFMTLSTGIFSGPIARVFGIRNSCLIATAIGFFGLILSSLFTEVWHLVITQGIMFGFASSILVNLSLTAQILWFEKHKGLALSIISSGGGIGSIILVPIVTSTVENLDIRWSFRILSIIYLILSGTGSYLLKPRIPYVPSKKIIDFKLLKDPFVLYCSLIGFTMNWGYSTVLLYFPASIEALGKTKSFATYFIMLYAATSIIGRILSGYLADKIGSLKILIFCHTIISISFFTLWYHRYDFAYYVVFYVLFGFFGVNYFSLCPNIVGRHFPIETVTLINAIIFLVNGVSNLICIPILGKVFQAVGKRTNFDAVILIGGSSFIASLGILVAFRYYAVTHYPQYKNGGL</sequence>
<gene>
    <name evidence="5" type="ORF">BB561_003546</name>
</gene>
<feature type="transmembrane region" description="Helical" evidence="3">
    <location>
        <begin position="386"/>
        <end position="409"/>
    </location>
</feature>
<feature type="transmembrane region" description="Helical" evidence="3">
    <location>
        <begin position="265"/>
        <end position="288"/>
    </location>
</feature>
<feature type="domain" description="Major facilitator superfamily (MFS) profile" evidence="4">
    <location>
        <begin position="66"/>
        <end position="447"/>
    </location>
</feature>
<organism evidence="5 6">
    <name type="scientific">Smittium simulii</name>
    <dbReference type="NCBI Taxonomy" id="133385"/>
    <lineage>
        <taxon>Eukaryota</taxon>
        <taxon>Fungi</taxon>
        <taxon>Fungi incertae sedis</taxon>
        <taxon>Zoopagomycota</taxon>
        <taxon>Kickxellomycotina</taxon>
        <taxon>Harpellomycetes</taxon>
        <taxon>Harpellales</taxon>
        <taxon>Legeriomycetaceae</taxon>
        <taxon>Smittium</taxon>
    </lineage>
</organism>
<evidence type="ECO:0000259" key="4">
    <source>
        <dbReference type="PROSITE" id="PS50850"/>
    </source>
</evidence>
<feature type="transmembrane region" description="Helical" evidence="3">
    <location>
        <begin position="331"/>
        <end position="348"/>
    </location>
</feature>
<name>A0A2T9YKN0_9FUNG</name>
<protein>
    <recommendedName>
        <fullName evidence="4">Major facilitator superfamily (MFS) profile domain-containing protein</fullName>
    </recommendedName>
</protein>
<keyword evidence="6" id="KW-1185">Reference proteome</keyword>
<comment type="subcellular location">
    <subcellularLocation>
        <location evidence="1">Membrane</location>
        <topology evidence="1">Multi-pass membrane protein</topology>
    </subcellularLocation>
</comment>
<dbReference type="PROSITE" id="PS50850">
    <property type="entry name" value="MFS"/>
    <property type="match status" value="1"/>
</dbReference>
<dbReference type="OrthoDB" id="6499973at2759"/>
<feature type="transmembrane region" description="Helical" evidence="3">
    <location>
        <begin position="223"/>
        <end position="244"/>
    </location>
</feature>
<keyword evidence="3" id="KW-1133">Transmembrane helix</keyword>
<feature type="transmembrane region" description="Helical" evidence="3">
    <location>
        <begin position="104"/>
        <end position="124"/>
    </location>
</feature>
<feature type="transmembrane region" description="Helical" evidence="3">
    <location>
        <begin position="424"/>
        <end position="446"/>
    </location>
</feature>
<feature type="transmembrane region" description="Helical" evidence="3">
    <location>
        <begin position="300"/>
        <end position="319"/>
    </location>
</feature>
<dbReference type="PANTHER" id="PTHR11360">
    <property type="entry name" value="MONOCARBOXYLATE TRANSPORTER"/>
    <property type="match status" value="1"/>
</dbReference>
<evidence type="ECO:0000313" key="6">
    <source>
        <dbReference type="Proteomes" id="UP000245383"/>
    </source>
</evidence>
<dbReference type="InterPro" id="IPR011701">
    <property type="entry name" value="MFS"/>
</dbReference>
<dbReference type="EMBL" id="MBFR01000145">
    <property type="protein sequence ID" value="PVU92902.1"/>
    <property type="molecule type" value="Genomic_DNA"/>
</dbReference>
<feature type="transmembrane region" description="Helical" evidence="3">
    <location>
        <begin position="191"/>
        <end position="211"/>
    </location>
</feature>
<evidence type="ECO:0000313" key="5">
    <source>
        <dbReference type="EMBL" id="PVU92902.1"/>
    </source>
</evidence>
<evidence type="ECO:0000256" key="1">
    <source>
        <dbReference type="ARBA" id="ARBA00004141"/>
    </source>
</evidence>
<feature type="transmembrane region" description="Helical" evidence="3">
    <location>
        <begin position="136"/>
        <end position="154"/>
    </location>
</feature>
<dbReference type="GO" id="GO:0022857">
    <property type="term" value="F:transmembrane transporter activity"/>
    <property type="evidence" value="ECO:0007669"/>
    <property type="project" value="InterPro"/>
</dbReference>
<dbReference type="PANTHER" id="PTHR11360:SF284">
    <property type="entry name" value="EG:103B4.3 PROTEIN-RELATED"/>
    <property type="match status" value="1"/>
</dbReference>